<dbReference type="PROSITE" id="PS50928">
    <property type="entry name" value="ABC_TM1"/>
    <property type="match status" value="1"/>
</dbReference>
<evidence type="ECO:0000259" key="9">
    <source>
        <dbReference type="PROSITE" id="PS50928"/>
    </source>
</evidence>
<reference evidence="10 11" key="1">
    <citation type="submission" date="2016-11" db="EMBL/GenBank/DDBJ databases">
        <authorList>
            <person name="Jaros S."/>
            <person name="Januszkiewicz K."/>
            <person name="Wedrychowicz H."/>
        </authorList>
    </citation>
    <scope>NUCLEOTIDE SEQUENCE [LARGE SCALE GENOMIC DNA]</scope>
    <source>
        <strain evidence="10 11">DSM 19436</strain>
    </source>
</reference>
<evidence type="ECO:0000256" key="4">
    <source>
        <dbReference type="ARBA" id="ARBA00022475"/>
    </source>
</evidence>
<protein>
    <submittedName>
        <fullName evidence="10">Multiple sugar transport system permease protein</fullName>
    </submittedName>
</protein>
<dbReference type="PANTHER" id="PTHR43227:SF8">
    <property type="entry name" value="DIACETYLCHITOBIOSE UPTAKE SYSTEM PERMEASE PROTEIN DASB"/>
    <property type="match status" value="1"/>
</dbReference>
<dbReference type="EMBL" id="FQUP01000004">
    <property type="protein sequence ID" value="SHG27998.1"/>
    <property type="molecule type" value="Genomic_DNA"/>
</dbReference>
<dbReference type="AlphaFoldDB" id="A0A1M5II16"/>
<dbReference type="Gene3D" id="1.10.3720.10">
    <property type="entry name" value="MetI-like"/>
    <property type="match status" value="1"/>
</dbReference>
<gene>
    <name evidence="10" type="ORF">SAMN02745157_3898</name>
</gene>
<comment type="similarity">
    <text evidence="2 8">Belongs to the binding-protein-dependent transport system permease family.</text>
</comment>
<dbReference type="RefSeq" id="WP_073056143.1">
    <property type="nucleotide sequence ID" value="NZ_FQUP01000004.1"/>
</dbReference>
<dbReference type="GO" id="GO:0055085">
    <property type="term" value="P:transmembrane transport"/>
    <property type="evidence" value="ECO:0007669"/>
    <property type="project" value="InterPro"/>
</dbReference>
<dbReference type="STRING" id="1122133.SAMN02745157_3898"/>
<feature type="transmembrane region" description="Helical" evidence="8">
    <location>
        <begin position="121"/>
        <end position="141"/>
    </location>
</feature>
<accession>A0A1M5II16</accession>
<dbReference type="CDD" id="cd06261">
    <property type="entry name" value="TM_PBP2"/>
    <property type="match status" value="1"/>
</dbReference>
<keyword evidence="6 8" id="KW-1133">Transmembrane helix</keyword>
<feature type="transmembrane region" description="Helical" evidence="8">
    <location>
        <begin position="278"/>
        <end position="298"/>
    </location>
</feature>
<evidence type="ECO:0000256" key="2">
    <source>
        <dbReference type="ARBA" id="ARBA00009306"/>
    </source>
</evidence>
<evidence type="ECO:0000313" key="11">
    <source>
        <dbReference type="Proteomes" id="UP000184485"/>
    </source>
</evidence>
<keyword evidence="10" id="KW-0762">Sugar transport</keyword>
<comment type="subcellular location">
    <subcellularLocation>
        <location evidence="1 8">Cell membrane</location>
        <topology evidence="1 8">Multi-pass membrane protein</topology>
    </subcellularLocation>
</comment>
<evidence type="ECO:0000256" key="3">
    <source>
        <dbReference type="ARBA" id="ARBA00022448"/>
    </source>
</evidence>
<dbReference type="PANTHER" id="PTHR43227">
    <property type="entry name" value="BLL4140 PROTEIN"/>
    <property type="match status" value="1"/>
</dbReference>
<evidence type="ECO:0000256" key="6">
    <source>
        <dbReference type="ARBA" id="ARBA00022989"/>
    </source>
</evidence>
<keyword evidence="5 8" id="KW-0812">Transmembrane</keyword>
<organism evidence="10 11">
    <name type="scientific">Kaistia soli DSM 19436</name>
    <dbReference type="NCBI Taxonomy" id="1122133"/>
    <lineage>
        <taxon>Bacteria</taxon>
        <taxon>Pseudomonadati</taxon>
        <taxon>Pseudomonadota</taxon>
        <taxon>Alphaproteobacteria</taxon>
        <taxon>Hyphomicrobiales</taxon>
        <taxon>Kaistiaceae</taxon>
        <taxon>Kaistia</taxon>
    </lineage>
</organism>
<dbReference type="Pfam" id="PF00528">
    <property type="entry name" value="BPD_transp_1"/>
    <property type="match status" value="1"/>
</dbReference>
<dbReference type="GO" id="GO:0005886">
    <property type="term" value="C:plasma membrane"/>
    <property type="evidence" value="ECO:0007669"/>
    <property type="project" value="UniProtKB-SubCell"/>
</dbReference>
<name>A0A1M5II16_9HYPH</name>
<dbReference type="InterPro" id="IPR035906">
    <property type="entry name" value="MetI-like_sf"/>
</dbReference>
<dbReference type="SUPFAM" id="SSF160964">
    <property type="entry name" value="MalF N-terminal region-like"/>
    <property type="match status" value="1"/>
</dbReference>
<dbReference type="InterPro" id="IPR050809">
    <property type="entry name" value="UgpAE/MalFG_permease"/>
</dbReference>
<feature type="transmembrane region" description="Helical" evidence="8">
    <location>
        <begin position="24"/>
        <end position="44"/>
    </location>
</feature>
<dbReference type="Proteomes" id="UP000184485">
    <property type="component" value="Unassembled WGS sequence"/>
</dbReference>
<proteinExistence type="inferred from homology"/>
<feature type="domain" description="ABC transmembrane type-1" evidence="9">
    <location>
        <begin position="84"/>
        <end position="297"/>
    </location>
</feature>
<keyword evidence="3 8" id="KW-0813">Transport</keyword>
<keyword evidence="4" id="KW-1003">Cell membrane</keyword>
<evidence type="ECO:0000256" key="7">
    <source>
        <dbReference type="ARBA" id="ARBA00023136"/>
    </source>
</evidence>
<keyword evidence="7 8" id="KW-0472">Membrane</keyword>
<evidence type="ECO:0000256" key="5">
    <source>
        <dbReference type="ARBA" id="ARBA00022692"/>
    </source>
</evidence>
<evidence type="ECO:0000256" key="8">
    <source>
        <dbReference type="RuleBase" id="RU363032"/>
    </source>
</evidence>
<sequence length="308" mass="34119">MTATLDHTAAPLIRRPAGRPLRQLVVPYLYVLPAALFVAAFLLYPMVLTAWRSLTHFDGISDPTFAGLDNFRDLFADPHFLLSLRNTVIWTVAAVIFPVTLGLVFALAFSRVRWGGFFKTVIYLPATISAAAAGILFSFVFNYDNGILNMILRGIGLSGLASRWLFDVPTNTFAMIATYTWQQTGLNMMLFLVGLQGLPPEPIEAAKIEGCTGWNLVRRIILPMLMPYVVITTLLAIVNGFKVFDLIWVMTQGGPGRASETLAVTMYREGFILFKQGYSAAIAVVISVVALAFSYFYLRSVLEQEARQ</sequence>
<dbReference type="InterPro" id="IPR000515">
    <property type="entry name" value="MetI-like"/>
</dbReference>
<keyword evidence="11" id="KW-1185">Reference proteome</keyword>
<evidence type="ECO:0000313" key="10">
    <source>
        <dbReference type="EMBL" id="SHG27998.1"/>
    </source>
</evidence>
<evidence type="ECO:0000256" key="1">
    <source>
        <dbReference type="ARBA" id="ARBA00004651"/>
    </source>
</evidence>
<feature type="transmembrane region" description="Helical" evidence="8">
    <location>
        <begin position="88"/>
        <end position="109"/>
    </location>
</feature>
<dbReference type="SUPFAM" id="SSF161098">
    <property type="entry name" value="MetI-like"/>
    <property type="match status" value="1"/>
</dbReference>